<keyword evidence="2" id="KW-1185">Reference proteome</keyword>
<dbReference type="STRING" id="155865.SAMN05216515_13313"/>
<dbReference type="PANTHER" id="PTHR39338">
    <property type="entry name" value="BLL5662 PROTEIN-RELATED"/>
    <property type="match status" value="1"/>
</dbReference>
<evidence type="ECO:0008006" key="3">
    <source>
        <dbReference type="Google" id="ProtNLM"/>
    </source>
</evidence>
<dbReference type="InterPro" id="IPR008912">
    <property type="entry name" value="Uncharacterised_CoxE"/>
</dbReference>
<evidence type="ECO:0000313" key="2">
    <source>
        <dbReference type="Proteomes" id="UP000198817"/>
    </source>
</evidence>
<sequence>MFLDFFYLLRARGLAVSLDQWLLVLEGMLKGLHHSSLNGFYYLCRGICVNTEADYDRFDQVFAEYFKGAPFTGEFGEDLMEWLDRPEMGWKDEAHIREIAEEAVRNGAFQQQSLEMILRRLEERLQQQKTKHDTGKFWVGTHGQSAFGNSGWHPGGIRIGGQSKYKTAVSVAGERRYRDFRKDNILDTRGFQNAFRTLRQYSASDTEELEFDVDGTIRKTSEKGGMLTVQYRHPRRNQIKVLMLMDSGGSMDYYARLCSMLFQAAVKSNHFKELHTYYFHNVIDDALYRDPAVDPDRSVPLNRVLKNFGSEYRVIIVSDGEMNPYELTEHGYDWEKRCAKPHTGLDCFRMLLKQYPHLIWLNPAKLPPSNSYWAQTHLFLHDMFPMYDLSEEGLMRGMKKLMAR</sequence>
<accession>A0A1I7I2K3</accession>
<reference evidence="1 2" key="1">
    <citation type="submission" date="2016-10" db="EMBL/GenBank/DDBJ databases">
        <authorList>
            <person name="de Groot N.N."/>
        </authorList>
    </citation>
    <scope>NUCLEOTIDE SEQUENCE [LARGE SCALE GENOMIC DNA]</scope>
    <source>
        <strain evidence="1 2">KHGC13</strain>
    </source>
</reference>
<dbReference type="RefSeq" id="WP_090471974.1">
    <property type="nucleotide sequence ID" value="NZ_FOWF01000033.1"/>
</dbReference>
<organism evidence="1 2">
    <name type="scientific">Eubacterium pyruvativorans</name>
    <dbReference type="NCBI Taxonomy" id="155865"/>
    <lineage>
        <taxon>Bacteria</taxon>
        <taxon>Bacillati</taxon>
        <taxon>Bacillota</taxon>
        <taxon>Clostridia</taxon>
        <taxon>Eubacteriales</taxon>
        <taxon>Eubacteriaceae</taxon>
        <taxon>Eubacterium</taxon>
    </lineage>
</organism>
<gene>
    <name evidence="1" type="ORF">SAMN05216508_13010</name>
</gene>
<evidence type="ECO:0000313" key="1">
    <source>
        <dbReference type="EMBL" id="SFU67190.1"/>
    </source>
</evidence>
<protein>
    <recommendedName>
        <fullName evidence="3">VWA domain containing CoxE-like protein</fullName>
    </recommendedName>
</protein>
<dbReference type="EMBL" id="FPBT01000030">
    <property type="protein sequence ID" value="SFU67190.1"/>
    <property type="molecule type" value="Genomic_DNA"/>
</dbReference>
<dbReference type="Pfam" id="PF05762">
    <property type="entry name" value="VWA_CoxE"/>
    <property type="match status" value="1"/>
</dbReference>
<dbReference type="OrthoDB" id="9764216at2"/>
<dbReference type="PANTHER" id="PTHR39338:SF7">
    <property type="entry name" value="BLL6692 PROTEIN"/>
    <property type="match status" value="1"/>
</dbReference>
<dbReference type="Proteomes" id="UP000198817">
    <property type="component" value="Unassembled WGS sequence"/>
</dbReference>
<name>A0A1I7I2K3_9FIRM</name>
<proteinExistence type="predicted"/>
<dbReference type="AlphaFoldDB" id="A0A1I7I2K3"/>